<sequence>MRQNPSAPSSASSGISAEAPGGLSRTASQAIWLLLFAAFTVILNETIMSVAISELMEDLHVTAATAQWLSTAFMLTMAIVIPTTGFLLQRVTTRQMFISAMSVFSAGTLLCMVAPGFTVLLIGRIIQACGTAAMMPLLMTTVLQLVPFNQRGRMMGRISIVIAVAPAIGPTISGAILSLASWRWMFGVVLPVALFMLFLGWKNLKNVSETRDIPLDLLSVLLSALGFGGLVFGLSSIAEVHDAPMTLPLTGIIGGVMFLLVFGWRQLHLQRRDSALLDLRTFTHRNFALAAAVSTIAMGSLFGTVILLPLYLQRVLQIDPLTTGLLLLPGGLAMGLLGPVIGRIFDAIGPRPLVVPGAVALSIVMWLLTFVDAGTPVWMLLAGHIAMSVSLACMLTPMFGSGLGVLPPKLQSYGSATIGTVQQLAAAAGTAAFIAVMTIAQNNALASGADEAEALVSGLQAAFTVGACASLVAVVLTPFITRVREDSPAPASH</sequence>
<feature type="transmembrane region" description="Helical" evidence="8">
    <location>
        <begin position="418"/>
        <end position="440"/>
    </location>
</feature>
<dbReference type="Gene3D" id="1.20.1720.10">
    <property type="entry name" value="Multidrug resistance protein D"/>
    <property type="match status" value="1"/>
</dbReference>
<comment type="subcellular location">
    <subcellularLocation>
        <location evidence="1">Cell membrane</location>
        <topology evidence="1">Multi-pass membrane protein</topology>
    </subcellularLocation>
</comment>
<feature type="transmembrane region" description="Helical" evidence="8">
    <location>
        <begin position="460"/>
        <end position="480"/>
    </location>
</feature>
<evidence type="ECO:0000256" key="5">
    <source>
        <dbReference type="ARBA" id="ARBA00022692"/>
    </source>
</evidence>
<reference evidence="10" key="1">
    <citation type="journal article" date="2014" name="Int. J. Syst. Evol. Microbiol.">
        <title>Complete genome sequence of Corynebacterium casei LMG S-19264T (=DSM 44701T), isolated from a smear-ripened cheese.</title>
        <authorList>
            <consortium name="US DOE Joint Genome Institute (JGI-PGF)"/>
            <person name="Walter F."/>
            <person name="Albersmeier A."/>
            <person name="Kalinowski J."/>
            <person name="Ruckert C."/>
        </authorList>
    </citation>
    <scope>NUCLEOTIDE SEQUENCE</scope>
    <source>
        <strain evidence="10">CGMCC 1.12785</strain>
    </source>
</reference>
<gene>
    <name evidence="10" type="ORF">GCM10011333_08370</name>
</gene>
<organism evidence="10 11">
    <name type="scientific">Sediminivirga luteola</name>
    <dbReference type="NCBI Taxonomy" id="1774748"/>
    <lineage>
        <taxon>Bacteria</taxon>
        <taxon>Bacillati</taxon>
        <taxon>Actinomycetota</taxon>
        <taxon>Actinomycetes</taxon>
        <taxon>Micrococcales</taxon>
        <taxon>Brevibacteriaceae</taxon>
        <taxon>Sediminivirga</taxon>
    </lineage>
</organism>
<feature type="transmembrane region" description="Helical" evidence="8">
    <location>
        <begin position="125"/>
        <end position="146"/>
    </location>
</feature>
<reference evidence="10" key="2">
    <citation type="submission" date="2020-09" db="EMBL/GenBank/DDBJ databases">
        <authorList>
            <person name="Sun Q."/>
            <person name="Zhou Y."/>
        </authorList>
    </citation>
    <scope>NUCLEOTIDE SEQUENCE</scope>
    <source>
        <strain evidence="10">CGMCC 1.12785</strain>
    </source>
</reference>
<evidence type="ECO:0000256" key="1">
    <source>
        <dbReference type="ARBA" id="ARBA00004651"/>
    </source>
</evidence>
<dbReference type="PANTHER" id="PTHR42718:SF9">
    <property type="entry name" value="MAJOR FACILITATOR SUPERFAMILY MULTIDRUG TRANSPORTER MFSC"/>
    <property type="match status" value="1"/>
</dbReference>
<keyword evidence="11" id="KW-1185">Reference proteome</keyword>
<dbReference type="AlphaFoldDB" id="A0A8J2TWA7"/>
<feature type="transmembrane region" description="Helical" evidence="8">
    <location>
        <begin position="184"/>
        <end position="201"/>
    </location>
</feature>
<evidence type="ECO:0000256" key="3">
    <source>
        <dbReference type="ARBA" id="ARBA00022448"/>
    </source>
</evidence>
<keyword evidence="5 8" id="KW-0812">Transmembrane</keyword>
<feature type="transmembrane region" description="Helical" evidence="8">
    <location>
        <begin position="324"/>
        <end position="341"/>
    </location>
</feature>
<feature type="transmembrane region" description="Helical" evidence="8">
    <location>
        <begin position="65"/>
        <end position="88"/>
    </location>
</feature>
<evidence type="ECO:0000259" key="9">
    <source>
        <dbReference type="PROSITE" id="PS50850"/>
    </source>
</evidence>
<dbReference type="GO" id="GO:0022857">
    <property type="term" value="F:transmembrane transporter activity"/>
    <property type="evidence" value="ECO:0007669"/>
    <property type="project" value="InterPro"/>
</dbReference>
<feature type="transmembrane region" description="Helical" evidence="8">
    <location>
        <begin position="353"/>
        <end position="371"/>
    </location>
</feature>
<accession>A0A8J2TWA7</accession>
<evidence type="ECO:0000256" key="7">
    <source>
        <dbReference type="ARBA" id="ARBA00023136"/>
    </source>
</evidence>
<dbReference type="InterPro" id="IPR004638">
    <property type="entry name" value="EmrB-like"/>
</dbReference>
<proteinExistence type="inferred from homology"/>
<dbReference type="EMBL" id="BMFY01000003">
    <property type="protein sequence ID" value="GGA07883.1"/>
    <property type="molecule type" value="Genomic_DNA"/>
</dbReference>
<dbReference type="SUPFAM" id="SSF103473">
    <property type="entry name" value="MFS general substrate transporter"/>
    <property type="match status" value="1"/>
</dbReference>
<dbReference type="PRINTS" id="PR01036">
    <property type="entry name" value="TCRTETB"/>
</dbReference>
<feature type="transmembrane region" description="Helical" evidence="8">
    <location>
        <begin position="213"/>
        <end position="234"/>
    </location>
</feature>
<evidence type="ECO:0000256" key="6">
    <source>
        <dbReference type="ARBA" id="ARBA00022989"/>
    </source>
</evidence>
<dbReference type="PANTHER" id="PTHR42718">
    <property type="entry name" value="MAJOR FACILITATOR SUPERFAMILY MULTIDRUG TRANSPORTER MFSC"/>
    <property type="match status" value="1"/>
</dbReference>
<feature type="transmembrane region" description="Helical" evidence="8">
    <location>
        <begin position="30"/>
        <end position="53"/>
    </location>
</feature>
<dbReference type="InterPro" id="IPR036259">
    <property type="entry name" value="MFS_trans_sf"/>
</dbReference>
<feature type="transmembrane region" description="Helical" evidence="8">
    <location>
        <begin position="246"/>
        <end position="267"/>
    </location>
</feature>
<dbReference type="Pfam" id="PF07690">
    <property type="entry name" value="MFS_1"/>
    <property type="match status" value="1"/>
</dbReference>
<keyword evidence="6 8" id="KW-1133">Transmembrane helix</keyword>
<dbReference type="GO" id="GO:0005886">
    <property type="term" value="C:plasma membrane"/>
    <property type="evidence" value="ECO:0007669"/>
    <property type="project" value="UniProtKB-SubCell"/>
</dbReference>
<feature type="transmembrane region" description="Helical" evidence="8">
    <location>
        <begin position="100"/>
        <end position="119"/>
    </location>
</feature>
<keyword evidence="4" id="KW-1003">Cell membrane</keyword>
<dbReference type="InterPro" id="IPR020846">
    <property type="entry name" value="MFS_dom"/>
</dbReference>
<feature type="domain" description="Major facilitator superfamily (MFS) profile" evidence="9">
    <location>
        <begin position="30"/>
        <end position="485"/>
    </location>
</feature>
<comment type="similarity">
    <text evidence="2">Belongs to the major facilitator superfamily. EmrB family.</text>
</comment>
<keyword evidence="7 8" id="KW-0472">Membrane</keyword>
<keyword evidence="3" id="KW-0813">Transport</keyword>
<evidence type="ECO:0000256" key="4">
    <source>
        <dbReference type="ARBA" id="ARBA00022475"/>
    </source>
</evidence>
<feature type="transmembrane region" description="Helical" evidence="8">
    <location>
        <begin position="158"/>
        <end position="178"/>
    </location>
</feature>
<dbReference type="RefSeq" id="WP_188549673.1">
    <property type="nucleotide sequence ID" value="NZ_BMFY01000003.1"/>
</dbReference>
<feature type="transmembrane region" description="Helical" evidence="8">
    <location>
        <begin position="377"/>
        <end position="406"/>
    </location>
</feature>
<dbReference type="Gene3D" id="1.20.1250.20">
    <property type="entry name" value="MFS general substrate transporter like domains"/>
    <property type="match status" value="1"/>
</dbReference>
<dbReference type="NCBIfam" id="TIGR00711">
    <property type="entry name" value="efflux_EmrB"/>
    <property type="match status" value="1"/>
</dbReference>
<dbReference type="PROSITE" id="PS50850">
    <property type="entry name" value="MFS"/>
    <property type="match status" value="1"/>
</dbReference>
<dbReference type="InterPro" id="IPR011701">
    <property type="entry name" value="MFS"/>
</dbReference>
<name>A0A8J2TWA7_9MICO</name>
<evidence type="ECO:0000256" key="8">
    <source>
        <dbReference type="SAM" id="Phobius"/>
    </source>
</evidence>
<feature type="transmembrane region" description="Helical" evidence="8">
    <location>
        <begin position="287"/>
        <end position="312"/>
    </location>
</feature>
<evidence type="ECO:0000313" key="10">
    <source>
        <dbReference type="EMBL" id="GGA07883.1"/>
    </source>
</evidence>
<protein>
    <submittedName>
        <fullName evidence="10">MFS transporter</fullName>
    </submittedName>
</protein>
<evidence type="ECO:0000256" key="2">
    <source>
        <dbReference type="ARBA" id="ARBA00008537"/>
    </source>
</evidence>
<comment type="caution">
    <text evidence="10">The sequence shown here is derived from an EMBL/GenBank/DDBJ whole genome shotgun (WGS) entry which is preliminary data.</text>
</comment>
<evidence type="ECO:0000313" key="11">
    <source>
        <dbReference type="Proteomes" id="UP000616114"/>
    </source>
</evidence>
<dbReference type="Proteomes" id="UP000616114">
    <property type="component" value="Unassembled WGS sequence"/>
</dbReference>